<keyword evidence="1" id="KW-0812">Transmembrane</keyword>
<keyword evidence="1" id="KW-1133">Transmembrane helix</keyword>
<gene>
    <name evidence="2" type="ORF">LCGC14_0342750</name>
</gene>
<dbReference type="AlphaFoldDB" id="A0A0F9TWC2"/>
<organism evidence="2">
    <name type="scientific">marine sediment metagenome</name>
    <dbReference type="NCBI Taxonomy" id="412755"/>
    <lineage>
        <taxon>unclassified sequences</taxon>
        <taxon>metagenomes</taxon>
        <taxon>ecological metagenomes</taxon>
    </lineage>
</organism>
<reference evidence="2" key="1">
    <citation type="journal article" date="2015" name="Nature">
        <title>Complex archaea that bridge the gap between prokaryotes and eukaryotes.</title>
        <authorList>
            <person name="Spang A."/>
            <person name="Saw J.H."/>
            <person name="Jorgensen S.L."/>
            <person name="Zaremba-Niedzwiedzka K."/>
            <person name="Martijn J."/>
            <person name="Lind A.E."/>
            <person name="van Eijk R."/>
            <person name="Schleper C."/>
            <person name="Guy L."/>
            <person name="Ettema T.J."/>
        </authorList>
    </citation>
    <scope>NUCLEOTIDE SEQUENCE</scope>
</reference>
<dbReference type="EMBL" id="LAZR01000251">
    <property type="protein sequence ID" value="KKN79257.1"/>
    <property type="molecule type" value="Genomic_DNA"/>
</dbReference>
<sequence>MISFNAIKSWFYQQWVLWGLIILAIIVILCGFVYLASYLGSHLQTSADNTLLELSSLTDPTERGLAYIGVAIIISAIIRAIFNK</sequence>
<comment type="caution">
    <text evidence="2">The sequence shown here is derived from an EMBL/GenBank/DDBJ whole genome shotgun (WGS) entry which is preliminary data.</text>
</comment>
<evidence type="ECO:0000313" key="2">
    <source>
        <dbReference type="EMBL" id="KKN79257.1"/>
    </source>
</evidence>
<evidence type="ECO:0000256" key="1">
    <source>
        <dbReference type="SAM" id="Phobius"/>
    </source>
</evidence>
<proteinExistence type="predicted"/>
<name>A0A0F9TWC2_9ZZZZ</name>
<keyword evidence="1" id="KW-0472">Membrane</keyword>
<protein>
    <submittedName>
        <fullName evidence="2">Uncharacterized protein</fullName>
    </submittedName>
</protein>
<accession>A0A0F9TWC2</accession>
<feature type="transmembrane region" description="Helical" evidence="1">
    <location>
        <begin position="64"/>
        <end position="82"/>
    </location>
</feature>
<feature type="transmembrane region" description="Helical" evidence="1">
    <location>
        <begin position="15"/>
        <end position="36"/>
    </location>
</feature>